<sequence>MFSARNVSRELRLKIKRESPTNSSPQTRESEILRVRIVVQLLWKVSFSSTRTDHKIAESGGEETASQRSISRRFEAAAHS</sequence>
<evidence type="ECO:0000313" key="3">
    <source>
        <dbReference type="Proteomes" id="UP001217918"/>
    </source>
</evidence>
<dbReference type="AlphaFoldDB" id="A0AAD9MCM2"/>
<gene>
    <name evidence="2" type="ORF">P8C59_003641</name>
</gene>
<dbReference type="Proteomes" id="UP001217918">
    <property type="component" value="Unassembled WGS sequence"/>
</dbReference>
<proteinExistence type="predicted"/>
<comment type="caution">
    <text evidence="2">The sequence shown here is derived from an EMBL/GenBank/DDBJ whole genome shotgun (WGS) entry which is preliminary data.</text>
</comment>
<feature type="compositionally biased region" description="Basic and acidic residues" evidence="1">
    <location>
        <begin position="7"/>
        <end position="19"/>
    </location>
</feature>
<evidence type="ECO:0000313" key="2">
    <source>
        <dbReference type="EMBL" id="KAK2069033.1"/>
    </source>
</evidence>
<accession>A0AAD9MCM2</accession>
<protein>
    <submittedName>
        <fullName evidence="2">Uncharacterized protein</fullName>
    </submittedName>
</protein>
<feature type="region of interest" description="Disordered" evidence="1">
    <location>
        <begin position="53"/>
        <end position="80"/>
    </location>
</feature>
<dbReference type="EMBL" id="JAQQPM010000002">
    <property type="protein sequence ID" value="KAK2069033.1"/>
    <property type="molecule type" value="Genomic_DNA"/>
</dbReference>
<keyword evidence="3" id="KW-1185">Reference proteome</keyword>
<reference evidence="2" key="1">
    <citation type="journal article" date="2023" name="Mol. Plant Microbe Interact.">
        <title>Elucidating the Obligate Nature and Biological Capacity of an Invasive Fungal Corn Pathogen.</title>
        <authorList>
            <person name="MacCready J.S."/>
            <person name="Roggenkamp E.M."/>
            <person name="Gdanetz K."/>
            <person name="Chilvers M.I."/>
        </authorList>
    </citation>
    <scope>NUCLEOTIDE SEQUENCE</scope>
    <source>
        <strain evidence="2">PM02</strain>
    </source>
</reference>
<organism evidence="2 3">
    <name type="scientific">Phyllachora maydis</name>
    <dbReference type="NCBI Taxonomy" id="1825666"/>
    <lineage>
        <taxon>Eukaryota</taxon>
        <taxon>Fungi</taxon>
        <taxon>Dikarya</taxon>
        <taxon>Ascomycota</taxon>
        <taxon>Pezizomycotina</taxon>
        <taxon>Sordariomycetes</taxon>
        <taxon>Sordariomycetidae</taxon>
        <taxon>Phyllachorales</taxon>
        <taxon>Phyllachoraceae</taxon>
        <taxon>Phyllachora</taxon>
    </lineage>
</organism>
<name>A0AAD9MCM2_9PEZI</name>
<feature type="region of interest" description="Disordered" evidence="1">
    <location>
        <begin position="1"/>
        <end position="28"/>
    </location>
</feature>
<evidence type="ECO:0000256" key="1">
    <source>
        <dbReference type="SAM" id="MobiDB-lite"/>
    </source>
</evidence>